<organism evidence="4 5">
    <name type="scientific">Mycolicibacterium aromaticivorans JS19b1 = JCM 16368</name>
    <dbReference type="NCBI Taxonomy" id="1440774"/>
    <lineage>
        <taxon>Bacteria</taxon>
        <taxon>Bacillati</taxon>
        <taxon>Actinomycetota</taxon>
        <taxon>Actinomycetes</taxon>
        <taxon>Mycobacteriales</taxon>
        <taxon>Mycobacteriaceae</taxon>
        <taxon>Mycolicibacterium</taxon>
    </lineage>
</organism>
<sequence length="185" mass="19636">MTVKARDGEVTRSRILAEARSQFGERGFERTTIRSIASAAGVDPALVMHYFGTKAQLFAAASRLAITFPDLTGCAPERVVDLVLPLFVDVWGPHGPFLPLLRSAATNRVAADALLGVFVDQVSPALAAVVPDRPAERAALVGSQMLGLAVGRYVLGLPPLVAMDDALLAEWLRPVVAHYLGDPAP</sequence>
<dbReference type="PANTHER" id="PTHR30055">
    <property type="entry name" value="HTH-TYPE TRANSCRIPTIONAL REGULATOR RUTR"/>
    <property type="match status" value="1"/>
</dbReference>
<dbReference type="Pfam" id="PF00440">
    <property type="entry name" value="TetR_N"/>
    <property type="match status" value="1"/>
</dbReference>
<dbReference type="Gene3D" id="1.10.357.10">
    <property type="entry name" value="Tetracycline Repressor, domain 2"/>
    <property type="match status" value="1"/>
</dbReference>
<dbReference type="InterPro" id="IPR036271">
    <property type="entry name" value="Tet_transcr_reg_TetR-rel_C_sf"/>
</dbReference>
<evidence type="ECO:0000313" key="5">
    <source>
        <dbReference type="Proteomes" id="UP000022835"/>
    </source>
</evidence>
<dbReference type="Proteomes" id="UP000022835">
    <property type="component" value="Unassembled WGS sequence"/>
</dbReference>
<dbReference type="PANTHER" id="PTHR30055:SF235">
    <property type="entry name" value="TRANSCRIPTIONAL REGULATORY PROTEIN"/>
    <property type="match status" value="1"/>
</dbReference>
<dbReference type="SUPFAM" id="SSF46689">
    <property type="entry name" value="Homeodomain-like"/>
    <property type="match status" value="1"/>
</dbReference>
<dbReference type="InterPro" id="IPR009057">
    <property type="entry name" value="Homeodomain-like_sf"/>
</dbReference>
<evidence type="ECO:0000256" key="1">
    <source>
        <dbReference type="ARBA" id="ARBA00023125"/>
    </source>
</evidence>
<dbReference type="Pfam" id="PF17920">
    <property type="entry name" value="TetR_C_16"/>
    <property type="match status" value="1"/>
</dbReference>
<protein>
    <submittedName>
        <fullName evidence="4">TetR family transcriptional regulator</fullName>
    </submittedName>
</protein>
<dbReference type="OrthoDB" id="3210235at2"/>
<dbReference type="EMBL" id="JALN02000001">
    <property type="protein sequence ID" value="KDE99628.1"/>
    <property type="molecule type" value="Genomic_DNA"/>
</dbReference>
<dbReference type="InterPro" id="IPR001647">
    <property type="entry name" value="HTH_TetR"/>
</dbReference>
<dbReference type="GO" id="GO:0000976">
    <property type="term" value="F:transcription cis-regulatory region binding"/>
    <property type="evidence" value="ECO:0007669"/>
    <property type="project" value="TreeGrafter"/>
</dbReference>
<dbReference type="RefSeq" id="WP_036341966.1">
    <property type="nucleotide sequence ID" value="NZ_JALN02000001.1"/>
</dbReference>
<dbReference type="PRINTS" id="PR00455">
    <property type="entry name" value="HTHTETR"/>
</dbReference>
<keyword evidence="5" id="KW-1185">Reference proteome</keyword>
<dbReference type="PROSITE" id="PS50977">
    <property type="entry name" value="HTH_TETR_2"/>
    <property type="match status" value="1"/>
</dbReference>
<dbReference type="SUPFAM" id="SSF48498">
    <property type="entry name" value="Tetracyclin repressor-like, C-terminal domain"/>
    <property type="match status" value="1"/>
</dbReference>
<comment type="caution">
    <text evidence="4">The sequence shown here is derived from an EMBL/GenBank/DDBJ whole genome shotgun (WGS) entry which is preliminary data.</text>
</comment>
<feature type="domain" description="HTH tetR-type" evidence="3">
    <location>
        <begin position="9"/>
        <end position="69"/>
    </location>
</feature>
<evidence type="ECO:0000259" key="3">
    <source>
        <dbReference type="PROSITE" id="PS50977"/>
    </source>
</evidence>
<dbReference type="InterPro" id="IPR041678">
    <property type="entry name" value="TetR_C_16"/>
</dbReference>
<dbReference type="InterPro" id="IPR050109">
    <property type="entry name" value="HTH-type_TetR-like_transc_reg"/>
</dbReference>
<keyword evidence="1 2" id="KW-0238">DNA-binding</keyword>
<feature type="DNA-binding region" description="H-T-H motif" evidence="2">
    <location>
        <begin position="32"/>
        <end position="51"/>
    </location>
</feature>
<accession>A0A064CLN4</accession>
<dbReference type="eggNOG" id="COG1309">
    <property type="taxonomic scope" value="Bacteria"/>
</dbReference>
<dbReference type="AlphaFoldDB" id="A0A064CLN4"/>
<dbReference type="GO" id="GO:0003700">
    <property type="term" value="F:DNA-binding transcription factor activity"/>
    <property type="evidence" value="ECO:0007669"/>
    <property type="project" value="TreeGrafter"/>
</dbReference>
<dbReference type="STRING" id="1440774.Y900_011925"/>
<gene>
    <name evidence="4" type="ORF">Y900_011925</name>
</gene>
<name>A0A064CLN4_9MYCO</name>
<evidence type="ECO:0000256" key="2">
    <source>
        <dbReference type="PROSITE-ProRule" id="PRU00335"/>
    </source>
</evidence>
<evidence type="ECO:0000313" key="4">
    <source>
        <dbReference type="EMBL" id="KDE99628.1"/>
    </source>
</evidence>
<reference evidence="4" key="1">
    <citation type="submission" date="2014-05" db="EMBL/GenBank/DDBJ databases">
        <title>Genome sequence of Mycobacterium aromaticivorans strain JS19b1T (= DSM 45407T).</title>
        <authorList>
            <person name="Kwak Y."/>
            <person name="Park G.-S."/>
            <person name="Li Q.X."/>
            <person name="Lee S.-E."/>
            <person name="Shin J.-H."/>
        </authorList>
    </citation>
    <scope>NUCLEOTIDE SEQUENCE [LARGE SCALE GENOMIC DNA]</scope>
    <source>
        <strain evidence="4">JS19b1</strain>
    </source>
</reference>
<dbReference type="Gene3D" id="1.10.10.60">
    <property type="entry name" value="Homeodomain-like"/>
    <property type="match status" value="1"/>
</dbReference>
<proteinExistence type="predicted"/>